<dbReference type="Gene3D" id="3.40.50.300">
    <property type="entry name" value="P-loop containing nucleotide triphosphate hydrolases"/>
    <property type="match status" value="1"/>
</dbReference>
<dbReference type="EMBL" id="JBEGDP010000001">
    <property type="protein sequence ID" value="MEQ7845788.1"/>
    <property type="molecule type" value="Genomic_DNA"/>
</dbReference>
<name>A0ABV1NTF8_9ACTN</name>
<reference evidence="2 3" key="1">
    <citation type="submission" date="2024-02" db="EMBL/GenBank/DDBJ databases">
        <title>Full genome sequence of Nocardioides kribbensis.</title>
        <authorList>
            <person name="Poletto B.L."/>
            <person name="Silva G."/>
            <person name="Galante D."/>
            <person name="Campos K.R."/>
            <person name="Santos M.B.N."/>
            <person name="Sacchi C.T."/>
        </authorList>
    </citation>
    <scope>NUCLEOTIDE SEQUENCE [LARGE SCALE GENOMIC DNA]</scope>
    <source>
        <strain evidence="2 3">O4R</strain>
    </source>
</reference>
<dbReference type="InterPro" id="IPR027417">
    <property type="entry name" value="P-loop_NTPase"/>
</dbReference>
<evidence type="ECO:0000256" key="1">
    <source>
        <dbReference type="SAM" id="MobiDB-lite"/>
    </source>
</evidence>
<dbReference type="RefSeq" id="WP_349803484.1">
    <property type="nucleotide sequence ID" value="NZ_JBEGDP010000001.1"/>
</dbReference>
<keyword evidence="3" id="KW-1185">Reference proteome</keyword>
<evidence type="ECO:0008006" key="4">
    <source>
        <dbReference type="Google" id="ProtNLM"/>
    </source>
</evidence>
<organism evidence="2 3">
    <name type="scientific">Nocardioides kribbensis</name>
    <dbReference type="NCBI Taxonomy" id="305517"/>
    <lineage>
        <taxon>Bacteria</taxon>
        <taxon>Bacillati</taxon>
        <taxon>Actinomycetota</taxon>
        <taxon>Actinomycetes</taxon>
        <taxon>Propionibacteriales</taxon>
        <taxon>Nocardioidaceae</taxon>
        <taxon>Nocardioides</taxon>
    </lineage>
</organism>
<dbReference type="CDD" id="cd01127">
    <property type="entry name" value="TrwB_TraG_TraD_VirD4"/>
    <property type="match status" value="1"/>
</dbReference>
<feature type="region of interest" description="Disordered" evidence="1">
    <location>
        <begin position="750"/>
        <end position="775"/>
    </location>
</feature>
<dbReference type="SUPFAM" id="SSF52540">
    <property type="entry name" value="P-loop containing nucleoside triphosphate hydrolases"/>
    <property type="match status" value="1"/>
</dbReference>
<sequence>MREPKTTYRIKQLIRGDKPLERSANAARRLLQVASAWGPSTELEVTLGALGRRGNSVTFRVVGDIPGSWDEDLRWALAGVADIEPTSAREVSAPTYVTEIRAARDLAPVPVTGDHEQPERHDIAAAEFQRMRAVRQITPWPTPMSADLGELLGLNIAEGVARLDLVVRYRISAATQLEEEITGESVHASWDYNRGGVHDYLGTPIRVRALIGSNRGPLPARVEAIVRQWGSFLDLTPLDPFEATTAWSGGPLDLAGHAIPAGTALTVVRIPAAGSQPFPGIRAAEPPVTMMPLDPVPPRPKRPIRLGRARTAEVNWTDVFVDLEDLTQHGFVQGATGSRKTTFMASLAVGIQMAGGSYTWLAESSGVDAVLRRTPAECAGAVRVIRHSDPALNVPLNLLAAKPDKLERMVAAFAEMTQHAQDPNREGMVGPRWVRYFTLTALNAVAHLGVDATLVTVARIAGDINRVRALAKATQASHPELSHALMSEYGRLSDKEASDLTSWGASKFQELLSSEAIRWVLGSGPDPIDVAAAMDSGTSLLVDLGAHELGQTAARAIGATYLLKHWGALGERQRKDRLHVLLVDEAHLFSYGPLPKLLAEARKYGVGVVVSTQHLGQLTGELADALESNTGMFISLRAGLQSAQRASTKLMSWPTADLVRLPNGIAAATISRDGVVTEPFSLHVDFHDRTKRLERQGLVGEHIAEQVIDRSHAELARRYQGISPISDVELARRLQRPKPEPSELDNWLARRARASSGPPAPAVETPQARVTEGVD</sequence>
<proteinExistence type="predicted"/>
<evidence type="ECO:0000313" key="3">
    <source>
        <dbReference type="Proteomes" id="UP001482520"/>
    </source>
</evidence>
<dbReference type="Proteomes" id="UP001482520">
    <property type="component" value="Unassembled WGS sequence"/>
</dbReference>
<protein>
    <recommendedName>
        <fullName evidence="4">ATP-binding protein</fullName>
    </recommendedName>
</protein>
<evidence type="ECO:0000313" key="2">
    <source>
        <dbReference type="EMBL" id="MEQ7845788.1"/>
    </source>
</evidence>
<gene>
    <name evidence="2" type="ORF">V6R90_00760</name>
</gene>
<accession>A0ABV1NTF8</accession>
<comment type="caution">
    <text evidence="2">The sequence shown here is derived from an EMBL/GenBank/DDBJ whole genome shotgun (WGS) entry which is preliminary data.</text>
</comment>